<dbReference type="AlphaFoldDB" id="A0A815F3S2"/>
<protein>
    <submittedName>
        <fullName evidence="1">Uncharacterized protein</fullName>
    </submittedName>
</protein>
<keyword evidence="2" id="KW-1185">Reference proteome</keyword>
<proteinExistence type="predicted"/>
<evidence type="ECO:0000313" key="1">
    <source>
        <dbReference type="EMBL" id="CAF1320902.1"/>
    </source>
</evidence>
<sequence>MLTLSSTTGQQNNSMSVQEKQSKRFNREFKYPSQIPKLVQTQFAQFLNNLLEYSSELAYFAINAFQTSSLRRVQVNTMQRFSGFCLPRTCVFYYNLDTEFDNFVQNMRTLCALAKRTFLDIRVTRIHASDSKMMSLPIIRRSIEIFKCNINRLRDLKRLHENIDHDLLLPNDQLYLALDLLLTDFELLNCELDAEVKFADAMILQTIIKDIFLQFRLALSWIYPAIQHAAYRPGDPNPEHEVKKCDQQATIRHVDNFCGKRKEKRSNESDLRSLTHLKRDRNENCVKETTKDIENEKKKKKYSRKIPVIPTINNDFHRYLHKKKLHSTGIIHLKRSQSNPNILSMIKNISEMNYK</sequence>
<gene>
    <name evidence="1" type="ORF">XAT740_LOCUS29906</name>
</gene>
<dbReference type="Proteomes" id="UP000663828">
    <property type="component" value="Unassembled WGS sequence"/>
</dbReference>
<name>A0A815F3S2_ADIRI</name>
<evidence type="ECO:0000313" key="2">
    <source>
        <dbReference type="Proteomes" id="UP000663828"/>
    </source>
</evidence>
<organism evidence="1 2">
    <name type="scientific">Adineta ricciae</name>
    <name type="common">Rotifer</name>
    <dbReference type="NCBI Taxonomy" id="249248"/>
    <lineage>
        <taxon>Eukaryota</taxon>
        <taxon>Metazoa</taxon>
        <taxon>Spiralia</taxon>
        <taxon>Gnathifera</taxon>
        <taxon>Rotifera</taxon>
        <taxon>Eurotatoria</taxon>
        <taxon>Bdelloidea</taxon>
        <taxon>Adinetida</taxon>
        <taxon>Adinetidae</taxon>
        <taxon>Adineta</taxon>
    </lineage>
</organism>
<dbReference type="EMBL" id="CAJNOR010002633">
    <property type="protein sequence ID" value="CAF1320902.1"/>
    <property type="molecule type" value="Genomic_DNA"/>
</dbReference>
<reference evidence="1" key="1">
    <citation type="submission" date="2021-02" db="EMBL/GenBank/DDBJ databases">
        <authorList>
            <person name="Nowell W R."/>
        </authorList>
    </citation>
    <scope>NUCLEOTIDE SEQUENCE</scope>
</reference>
<comment type="caution">
    <text evidence="1">The sequence shown here is derived from an EMBL/GenBank/DDBJ whole genome shotgun (WGS) entry which is preliminary data.</text>
</comment>
<accession>A0A815F3S2</accession>